<dbReference type="GO" id="GO:0005886">
    <property type="term" value="C:plasma membrane"/>
    <property type="evidence" value="ECO:0007669"/>
    <property type="project" value="TreeGrafter"/>
</dbReference>
<keyword evidence="3 7" id="KW-0813">Transport</keyword>
<gene>
    <name evidence="9" type="ORF">ASPVEDRAFT_52730</name>
</gene>
<feature type="transmembrane region" description="Helical" evidence="8">
    <location>
        <begin position="152"/>
        <end position="173"/>
    </location>
</feature>
<reference evidence="10" key="1">
    <citation type="journal article" date="2017" name="Genome Biol.">
        <title>Comparative genomics reveals high biological diversity and specific adaptations in the industrially and medically important fungal genus Aspergillus.</title>
        <authorList>
            <person name="de Vries R.P."/>
            <person name="Riley R."/>
            <person name="Wiebenga A."/>
            <person name="Aguilar-Osorio G."/>
            <person name="Amillis S."/>
            <person name="Uchima C.A."/>
            <person name="Anderluh G."/>
            <person name="Asadollahi M."/>
            <person name="Askin M."/>
            <person name="Barry K."/>
            <person name="Battaglia E."/>
            <person name="Bayram O."/>
            <person name="Benocci T."/>
            <person name="Braus-Stromeyer S.A."/>
            <person name="Caldana C."/>
            <person name="Canovas D."/>
            <person name="Cerqueira G.C."/>
            <person name="Chen F."/>
            <person name="Chen W."/>
            <person name="Choi C."/>
            <person name="Clum A."/>
            <person name="Dos Santos R.A."/>
            <person name="Damasio A.R."/>
            <person name="Diallinas G."/>
            <person name="Emri T."/>
            <person name="Fekete E."/>
            <person name="Flipphi M."/>
            <person name="Freyberg S."/>
            <person name="Gallo A."/>
            <person name="Gournas C."/>
            <person name="Habgood R."/>
            <person name="Hainaut M."/>
            <person name="Harispe M.L."/>
            <person name="Henrissat B."/>
            <person name="Hilden K.S."/>
            <person name="Hope R."/>
            <person name="Hossain A."/>
            <person name="Karabika E."/>
            <person name="Karaffa L."/>
            <person name="Karanyi Z."/>
            <person name="Krasevec N."/>
            <person name="Kuo A."/>
            <person name="Kusch H."/>
            <person name="LaButti K."/>
            <person name="Lagendijk E.L."/>
            <person name="Lapidus A."/>
            <person name="Levasseur A."/>
            <person name="Lindquist E."/>
            <person name="Lipzen A."/>
            <person name="Logrieco A.F."/>
            <person name="MacCabe A."/>
            <person name="Maekelae M.R."/>
            <person name="Malavazi I."/>
            <person name="Melin P."/>
            <person name="Meyer V."/>
            <person name="Mielnichuk N."/>
            <person name="Miskei M."/>
            <person name="Molnar A.P."/>
            <person name="Mule G."/>
            <person name="Ngan C.Y."/>
            <person name="Orejas M."/>
            <person name="Orosz E."/>
            <person name="Ouedraogo J.P."/>
            <person name="Overkamp K.M."/>
            <person name="Park H.-S."/>
            <person name="Perrone G."/>
            <person name="Piumi F."/>
            <person name="Punt P.J."/>
            <person name="Ram A.F."/>
            <person name="Ramon A."/>
            <person name="Rauscher S."/>
            <person name="Record E."/>
            <person name="Riano-Pachon D.M."/>
            <person name="Robert V."/>
            <person name="Roehrig J."/>
            <person name="Ruller R."/>
            <person name="Salamov A."/>
            <person name="Salih N.S."/>
            <person name="Samson R.A."/>
            <person name="Sandor E."/>
            <person name="Sanguinetti M."/>
            <person name="Schuetze T."/>
            <person name="Sepcic K."/>
            <person name="Shelest E."/>
            <person name="Sherlock G."/>
            <person name="Sophianopoulou V."/>
            <person name="Squina F.M."/>
            <person name="Sun H."/>
            <person name="Susca A."/>
            <person name="Todd R.B."/>
            <person name="Tsang A."/>
            <person name="Unkles S.E."/>
            <person name="van de Wiele N."/>
            <person name="van Rossen-Uffink D."/>
            <person name="Oliveira J.V."/>
            <person name="Vesth T.C."/>
            <person name="Visser J."/>
            <person name="Yu J.-H."/>
            <person name="Zhou M."/>
            <person name="Andersen M.R."/>
            <person name="Archer D.B."/>
            <person name="Baker S.E."/>
            <person name="Benoit I."/>
            <person name="Brakhage A.A."/>
            <person name="Braus G.H."/>
            <person name="Fischer R."/>
            <person name="Frisvad J.C."/>
            <person name="Goldman G.H."/>
            <person name="Houbraken J."/>
            <person name="Oakley B."/>
            <person name="Pocsi I."/>
            <person name="Scazzocchio C."/>
            <person name="Seiboth B."/>
            <person name="vanKuyk P.A."/>
            <person name="Wortman J."/>
            <person name="Dyer P.S."/>
            <person name="Grigoriev I.V."/>
        </authorList>
    </citation>
    <scope>NUCLEOTIDE SEQUENCE [LARGE SCALE GENOMIC DNA]</scope>
    <source>
        <strain evidence="10">CBS 583.65</strain>
    </source>
</reference>
<evidence type="ECO:0000256" key="7">
    <source>
        <dbReference type="PIRNR" id="PIRNR002744"/>
    </source>
</evidence>
<feature type="transmembrane region" description="Helical" evidence="8">
    <location>
        <begin position="113"/>
        <end position="132"/>
    </location>
</feature>
<dbReference type="PANTHER" id="PTHR31806">
    <property type="entry name" value="PURINE-CYTOSINE PERMEASE FCY2-RELATED"/>
    <property type="match status" value="1"/>
</dbReference>
<evidence type="ECO:0000256" key="4">
    <source>
        <dbReference type="ARBA" id="ARBA00022692"/>
    </source>
</evidence>
<feature type="transmembrane region" description="Helical" evidence="8">
    <location>
        <begin position="349"/>
        <end position="366"/>
    </location>
</feature>
<organism evidence="9 10">
    <name type="scientific">Aspergillus versicolor CBS 583.65</name>
    <dbReference type="NCBI Taxonomy" id="1036611"/>
    <lineage>
        <taxon>Eukaryota</taxon>
        <taxon>Fungi</taxon>
        <taxon>Dikarya</taxon>
        <taxon>Ascomycota</taxon>
        <taxon>Pezizomycotina</taxon>
        <taxon>Eurotiomycetes</taxon>
        <taxon>Eurotiomycetidae</taxon>
        <taxon>Eurotiales</taxon>
        <taxon>Aspergillaceae</taxon>
        <taxon>Aspergillus</taxon>
        <taxon>Aspergillus subgen. Nidulantes</taxon>
    </lineage>
</organism>
<evidence type="ECO:0000256" key="6">
    <source>
        <dbReference type="ARBA" id="ARBA00023136"/>
    </source>
</evidence>
<dbReference type="VEuPathDB" id="FungiDB:ASPVEDRAFT_52730"/>
<keyword evidence="4 8" id="KW-0812">Transmembrane</keyword>
<keyword evidence="10" id="KW-1185">Reference proteome</keyword>
<dbReference type="STRING" id="1036611.A0A1L9PK98"/>
<evidence type="ECO:0000256" key="2">
    <source>
        <dbReference type="ARBA" id="ARBA00008974"/>
    </source>
</evidence>
<dbReference type="GeneID" id="63730199"/>
<feature type="transmembrane region" description="Helical" evidence="8">
    <location>
        <begin position="220"/>
        <end position="239"/>
    </location>
</feature>
<comment type="subcellular location">
    <subcellularLocation>
        <location evidence="1">Membrane</location>
        <topology evidence="1">Multi-pass membrane protein</topology>
    </subcellularLocation>
</comment>
<dbReference type="AlphaFoldDB" id="A0A1L9PK98"/>
<dbReference type="InterPro" id="IPR026030">
    <property type="entry name" value="Pur-cyt_permease_Fcy2/21/22"/>
</dbReference>
<keyword evidence="6 7" id="KW-0472">Membrane</keyword>
<feature type="transmembrane region" description="Helical" evidence="8">
    <location>
        <begin position="457"/>
        <end position="476"/>
    </location>
</feature>
<evidence type="ECO:0008006" key="11">
    <source>
        <dbReference type="Google" id="ProtNLM"/>
    </source>
</evidence>
<evidence type="ECO:0000313" key="9">
    <source>
        <dbReference type="EMBL" id="OJJ01903.1"/>
    </source>
</evidence>
<evidence type="ECO:0000256" key="3">
    <source>
        <dbReference type="ARBA" id="ARBA00022448"/>
    </source>
</evidence>
<feature type="transmembrane region" description="Helical" evidence="8">
    <location>
        <begin position="372"/>
        <end position="393"/>
    </location>
</feature>
<dbReference type="RefSeq" id="XP_040667665.1">
    <property type="nucleotide sequence ID" value="XM_040814688.1"/>
</dbReference>
<sequence length="483" mass="53185">MAISRTPFWPKVRRWCDKLNVEDFGIEPVPEELRTDQHPRDLFTVFFAANCNTATLATGFLGPTTFGLGWWDSCLAIILFNIVGAVLPALAARFGPKLGLRTMVIPRYSFGWWPSKILAFLYLINMLGWSIVNALSGASVLHDVGSGKLPMAISVLIVGLVAITLGLLGYRVFHIYTRYSWIVMLTCFCITAGFGALHFVNVPMGHGSAEASNVLSFSTSIIGFEAAWAPMAADYGVYIRPDINDWKTFSYAYGGLLSSQVLLELLGAAFGTLLSSPNPRFQNSYDERGMGGLVGSVFEDRAPGVRKFGYVVEFLLGLSTAAVTTANIYSLGLSAQMISTKLLRISRMAWSFAGSAIFLVLSMAARDYLEDVLTSFLSICAYWLVPFCTVFFLEHFIWRRGYKYDLSVWNDPSQLPYGLAATTAWTLGTAVAIISMSQTWWIGPIASGIGGTDGTDISWILAVAVSGVLYVPLRLWERRIWKV</sequence>
<dbReference type="Gene3D" id="1.10.4160.10">
    <property type="entry name" value="Hydantoin permease"/>
    <property type="match status" value="1"/>
</dbReference>
<dbReference type="OrthoDB" id="5428495at2759"/>
<dbReference type="EMBL" id="KV878128">
    <property type="protein sequence ID" value="OJJ01903.1"/>
    <property type="molecule type" value="Genomic_DNA"/>
</dbReference>
<accession>A0A1L9PK98</accession>
<dbReference type="GO" id="GO:0022857">
    <property type="term" value="F:transmembrane transporter activity"/>
    <property type="evidence" value="ECO:0007669"/>
    <property type="project" value="InterPro"/>
</dbReference>
<comment type="similarity">
    <text evidence="2 7">Belongs to the purine-cytosine permease (2.A.39) family.</text>
</comment>
<dbReference type="PANTHER" id="PTHR31806:SF5">
    <property type="entry name" value="PURINE-CYTOSINE PERMEASE FCY21"/>
    <property type="match status" value="1"/>
</dbReference>
<evidence type="ECO:0000313" key="10">
    <source>
        <dbReference type="Proteomes" id="UP000184073"/>
    </source>
</evidence>
<feature type="transmembrane region" description="Helical" evidence="8">
    <location>
        <begin position="42"/>
        <end position="62"/>
    </location>
</feature>
<feature type="transmembrane region" description="Helical" evidence="8">
    <location>
        <begin position="68"/>
        <end position="92"/>
    </location>
</feature>
<dbReference type="Pfam" id="PF02133">
    <property type="entry name" value="Transp_cyt_pur"/>
    <property type="match status" value="1"/>
</dbReference>
<protein>
    <recommendedName>
        <fullName evidence="11">Purine-cytosine permease</fullName>
    </recommendedName>
</protein>
<evidence type="ECO:0000256" key="8">
    <source>
        <dbReference type="SAM" id="Phobius"/>
    </source>
</evidence>
<feature type="transmembrane region" description="Helical" evidence="8">
    <location>
        <begin position="251"/>
        <end position="274"/>
    </location>
</feature>
<dbReference type="PIRSF" id="PIRSF002744">
    <property type="entry name" value="Pur-cyt_permease"/>
    <property type="match status" value="1"/>
</dbReference>
<feature type="transmembrane region" description="Helical" evidence="8">
    <location>
        <begin position="308"/>
        <end position="329"/>
    </location>
</feature>
<dbReference type="InterPro" id="IPR001248">
    <property type="entry name" value="Pur-cyt_permease"/>
</dbReference>
<proteinExistence type="inferred from homology"/>
<keyword evidence="5 8" id="KW-1133">Transmembrane helix</keyword>
<name>A0A1L9PK98_ASPVE</name>
<evidence type="ECO:0000256" key="1">
    <source>
        <dbReference type="ARBA" id="ARBA00004141"/>
    </source>
</evidence>
<dbReference type="Proteomes" id="UP000184073">
    <property type="component" value="Unassembled WGS sequence"/>
</dbReference>
<evidence type="ECO:0000256" key="5">
    <source>
        <dbReference type="ARBA" id="ARBA00022989"/>
    </source>
</evidence>
<feature type="transmembrane region" description="Helical" evidence="8">
    <location>
        <begin position="414"/>
        <end position="437"/>
    </location>
</feature>
<feature type="transmembrane region" description="Helical" evidence="8">
    <location>
        <begin position="180"/>
        <end position="200"/>
    </location>
</feature>